<keyword evidence="1" id="KW-0805">Transcription regulation</keyword>
<keyword evidence="6" id="KW-1185">Reference proteome</keyword>
<dbReference type="SMART" id="SM00895">
    <property type="entry name" value="FCD"/>
    <property type="match status" value="1"/>
</dbReference>
<dbReference type="InterPro" id="IPR036388">
    <property type="entry name" value="WH-like_DNA-bd_sf"/>
</dbReference>
<reference evidence="5 6" key="1">
    <citation type="submission" date="2020-02" db="EMBL/GenBank/DDBJ databases">
        <title>Genome sequence of Roseobacter ponti.</title>
        <authorList>
            <person name="Hollensteiner J."/>
            <person name="Schneider D."/>
            <person name="Poehlein A."/>
            <person name="Daniel R."/>
        </authorList>
    </citation>
    <scope>NUCLEOTIDE SEQUENCE [LARGE SCALE GENOMIC DNA]</scope>
    <source>
        <strain evidence="5 6">DSM 106830</strain>
    </source>
</reference>
<dbReference type="AlphaFoldDB" id="A0A858SXK3"/>
<dbReference type="PROSITE" id="PS50949">
    <property type="entry name" value="HTH_GNTR"/>
    <property type="match status" value="1"/>
</dbReference>
<dbReference type="SUPFAM" id="SSF46785">
    <property type="entry name" value="Winged helix' DNA-binding domain"/>
    <property type="match status" value="1"/>
</dbReference>
<dbReference type="EMBL" id="CP048788">
    <property type="protein sequence ID" value="QJF53000.1"/>
    <property type="molecule type" value="Genomic_DNA"/>
</dbReference>
<dbReference type="RefSeq" id="WP_169642217.1">
    <property type="nucleotide sequence ID" value="NZ_CP048788.1"/>
</dbReference>
<dbReference type="InterPro" id="IPR036390">
    <property type="entry name" value="WH_DNA-bd_sf"/>
</dbReference>
<protein>
    <submittedName>
        <fullName evidence="5">GntR family transcriptional regulator</fullName>
    </submittedName>
</protein>
<proteinExistence type="predicted"/>
<dbReference type="Pfam" id="PF00392">
    <property type="entry name" value="GntR"/>
    <property type="match status" value="1"/>
</dbReference>
<dbReference type="Pfam" id="PF07729">
    <property type="entry name" value="FCD"/>
    <property type="match status" value="1"/>
</dbReference>
<evidence type="ECO:0000313" key="6">
    <source>
        <dbReference type="Proteomes" id="UP000503308"/>
    </source>
</evidence>
<sequence length="227" mass="25027">MLKEQASGDKKTTAKQPAHQSVYRRLRTGILFGDLAPGQAVTIKGLTEELAAGMTPVREAIRRLTSEGALSMLGNRRVIVPELTEKCIEQLDFMRQSLEPELGRRAAQRMTAEILAELKDIDDTLNQAISQGDIKGYLTHNYRFHARLYASADAPVLADTTDRLWLKFGPSLRVVCGRYGTLNLPDKHAEMLSALETGDAEGTARALAEDVHQGMLQVREALQAARS</sequence>
<dbReference type="Proteomes" id="UP000503308">
    <property type="component" value="Chromosome"/>
</dbReference>
<dbReference type="InterPro" id="IPR000524">
    <property type="entry name" value="Tscrpt_reg_HTH_GntR"/>
</dbReference>
<dbReference type="GO" id="GO:0003677">
    <property type="term" value="F:DNA binding"/>
    <property type="evidence" value="ECO:0007669"/>
    <property type="project" value="UniProtKB-KW"/>
</dbReference>
<dbReference type="InterPro" id="IPR008920">
    <property type="entry name" value="TF_FadR/GntR_C"/>
</dbReference>
<evidence type="ECO:0000256" key="2">
    <source>
        <dbReference type="ARBA" id="ARBA00023125"/>
    </source>
</evidence>
<dbReference type="GO" id="GO:0003700">
    <property type="term" value="F:DNA-binding transcription factor activity"/>
    <property type="evidence" value="ECO:0007669"/>
    <property type="project" value="InterPro"/>
</dbReference>
<gene>
    <name evidence="5" type="ORF">G3256_18360</name>
</gene>
<evidence type="ECO:0000256" key="3">
    <source>
        <dbReference type="ARBA" id="ARBA00023163"/>
    </source>
</evidence>
<evidence type="ECO:0000259" key="4">
    <source>
        <dbReference type="PROSITE" id="PS50949"/>
    </source>
</evidence>
<keyword evidence="3" id="KW-0804">Transcription</keyword>
<dbReference type="Gene3D" id="1.20.120.530">
    <property type="entry name" value="GntR ligand-binding domain-like"/>
    <property type="match status" value="1"/>
</dbReference>
<dbReference type="InterPro" id="IPR011711">
    <property type="entry name" value="GntR_C"/>
</dbReference>
<dbReference type="SUPFAM" id="SSF48008">
    <property type="entry name" value="GntR ligand-binding domain-like"/>
    <property type="match status" value="1"/>
</dbReference>
<dbReference type="SMART" id="SM00345">
    <property type="entry name" value="HTH_GNTR"/>
    <property type="match status" value="1"/>
</dbReference>
<evidence type="ECO:0000256" key="1">
    <source>
        <dbReference type="ARBA" id="ARBA00023015"/>
    </source>
</evidence>
<organism evidence="5 6">
    <name type="scientific">Roseobacter ponti</name>
    <dbReference type="NCBI Taxonomy" id="1891787"/>
    <lineage>
        <taxon>Bacteria</taxon>
        <taxon>Pseudomonadati</taxon>
        <taxon>Pseudomonadota</taxon>
        <taxon>Alphaproteobacteria</taxon>
        <taxon>Rhodobacterales</taxon>
        <taxon>Roseobacteraceae</taxon>
        <taxon>Roseobacter</taxon>
    </lineage>
</organism>
<accession>A0A858SXK3</accession>
<name>A0A858SXK3_9RHOB</name>
<keyword evidence="2" id="KW-0238">DNA-binding</keyword>
<dbReference type="PANTHER" id="PTHR43537">
    <property type="entry name" value="TRANSCRIPTIONAL REGULATOR, GNTR FAMILY"/>
    <property type="match status" value="1"/>
</dbReference>
<dbReference type="Gene3D" id="1.10.10.10">
    <property type="entry name" value="Winged helix-like DNA-binding domain superfamily/Winged helix DNA-binding domain"/>
    <property type="match status" value="1"/>
</dbReference>
<dbReference type="PANTHER" id="PTHR43537:SF39">
    <property type="entry name" value="HTH-TYPE TRANSCRIPTIONAL REGULATOR MCBR"/>
    <property type="match status" value="1"/>
</dbReference>
<feature type="domain" description="HTH gntR-type" evidence="4">
    <location>
        <begin position="16"/>
        <end position="83"/>
    </location>
</feature>
<evidence type="ECO:0000313" key="5">
    <source>
        <dbReference type="EMBL" id="QJF53000.1"/>
    </source>
</evidence>
<dbReference type="KEGG" id="rpon:G3256_18360"/>